<comment type="similarity">
    <text evidence="2 6">Belongs to the 4-toluene sulfonate uptake permease (TSUP) (TC 2.A.102) family.</text>
</comment>
<dbReference type="InterPro" id="IPR002781">
    <property type="entry name" value="TM_pro_TauE-like"/>
</dbReference>
<evidence type="ECO:0000256" key="3">
    <source>
        <dbReference type="ARBA" id="ARBA00022692"/>
    </source>
</evidence>
<reference evidence="7 8" key="1">
    <citation type="submission" date="2022-01" db="EMBL/GenBank/DDBJ databases">
        <title>Whole genome-based taxonomy of the Shewanellaceae.</title>
        <authorList>
            <person name="Martin-Rodriguez A.J."/>
        </authorList>
    </citation>
    <scope>NUCLEOTIDE SEQUENCE [LARGE SCALE GENOMIC DNA]</scope>
    <source>
        <strain evidence="7 8">DSM 21332</strain>
    </source>
</reference>
<keyword evidence="4 6" id="KW-1133">Transmembrane helix</keyword>
<dbReference type="Pfam" id="PF01925">
    <property type="entry name" value="TauE"/>
    <property type="match status" value="1"/>
</dbReference>
<feature type="transmembrane region" description="Helical" evidence="6">
    <location>
        <begin position="66"/>
        <end position="88"/>
    </location>
</feature>
<comment type="caution">
    <text evidence="7">The sequence shown here is derived from an EMBL/GenBank/DDBJ whole genome shotgun (WGS) entry which is preliminary data.</text>
</comment>
<evidence type="ECO:0000256" key="5">
    <source>
        <dbReference type="ARBA" id="ARBA00023136"/>
    </source>
</evidence>
<evidence type="ECO:0000256" key="6">
    <source>
        <dbReference type="RuleBase" id="RU363041"/>
    </source>
</evidence>
<keyword evidence="8" id="KW-1185">Reference proteome</keyword>
<accession>A0ABT0N4T7</accession>
<feature type="transmembrane region" description="Helical" evidence="6">
    <location>
        <begin position="7"/>
        <end position="33"/>
    </location>
</feature>
<feature type="transmembrane region" description="Helical" evidence="6">
    <location>
        <begin position="39"/>
        <end position="59"/>
    </location>
</feature>
<evidence type="ECO:0000256" key="4">
    <source>
        <dbReference type="ARBA" id="ARBA00022989"/>
    </source>
</evidence>
<feature type="transmembrane region" description="Helical" evidence="6">
    <location>
        <begin position="233"/>
        <end position="251"/>
    </location>
</feature>
<feature type="transmembrane region" description="Helical" evidence="6">
    <location>
        <begin position="94"/>
        <end position="113"/>
    </location>
</feature>
<evidence type="ECO:0000256" key="1">
    <source>
        <dbReference type="ARBA" id="ARBA00004141"/>
    </source>
</evidence>
<keyword evidence="3 6" id="KW-0812">Transmembrane</keyword>
<sequence length="254" mass="26263">MVFAGAVIIGLVLGLLGSGGTIITIPILIYGMGFDPKDAVTAALLIVGAITLVQTLFNAASGQLQYSLLVSFGIPGLTGAILGARLGYLLPSNIQLQLFAFVMLSVGIKLLFVPGQSQSQSQETSSDALILHRVLAGFITGLVTGCVGIGGGFLIVPALILFTGVSFSVAVPISLMFITINSLAGFFTYMVQMAKTQPLAEVLPWGTIGTVILIGLGGSFVGRKASRLLSQTTQSSILSGLLLLMALVTLFNTI</sequence>
<keyword evidence="6" id="KW-1003">Cell membrane</keyword>
<gene>
    <name evidence="7" type="ORF">L2725_06680</name>
</gene>
<feature type="transmembrane region" description="Helical" evidence="6">
    <location>
        <begin position="169"/>
        <end position="190"/>
    </location>
</feature>
<keyword evidence="5 6" id="KW-0472">Membrane</keyword>
<evidence type="ECO:0000313" key="8">
    <source>
        <dbReference type="Proteomes" id="UP001202831"/>
    </source>
</evidence>
<feature type="transmembrane region" description="Helical" evidence="6">
    <location>
        <begin position="202"/>
        <end position="221"/>
    </location>
</feature>
<evidence type="ECO:0000313" key="7">
    <source>
        <dbReference type="EMBL" id="MCL2913473.1"/>
    </source>
</evidence>
<protein>
    <recommendedName>
        <fullName evidence="6">Probable membrane transporter protein</fullName>
    </recommendedName>
</protein>
<proteinExistence type="inferred from homology"/>
<dbReference type="RefSeq" id="WP_249248227.1">
    <property type="nucleotide sequence ID" value="NZ_JAKIKT010000002.1"/>
</dbReference>
<dbReference type="PANTHER" id="PTHR43701:SF2">
    <property type="entry name" value="MEMBRANE TRANSPORTER PROTEIN YJNA-RELATED"/>
    <property type="match status" value="1"/>
</dbReference>
<dbReference type="EMBL" id="JAKIKT010000002">
    <property type="protein sequence ID" value="MCL2913473.1"/>
    <property type="molecule type" value="Genomic_DNA"/>
</dbReference>
<dbReference type="PANTHER" id="PTHR43701">
    <property type="entry name" value="MEMBRANE TRANSPORTER PROTEIN MJ0441-RELATED"/>
    <property type="match status" value="1"/>
</dbReference>
<evidence type="ECO:0000256" key="2">
    <source>
        <dbReference type="ARBA" id="ARBA00009142"/>
    </source>
</evidence>
<organism evidence="7 8">
    <name type="scientific">Shewanella corallii</name>
    <dbReference type="NCBI Taxonomy" id="560080"/>
    <lineage>
        <taxon>Bacteria</taxon>
        <taxon>Pseudomonadati</taxon>
        <taxon>Pseudomonadota</taxon>
        <taxon>Gammaproteobacteria</taxon>
        <taxon>Alteromonadales</taxon>
        <taxon>Shewanellaceae</taxon>
        <taxon>Shewanella</taxon>
    </lineage>
</organism>
<dbReference type="InterPro" id="IPR051598">
    <property type="entry name" value="TSUP/Inactive_protease-like"/>
</dbReference>
<dbReference type="Proteomes" id="UP001202831">
    <property type="component" value="Unassembled WGS sequence"/>
</dbReference>
<comment type="subcellular location">
    <subcellularLocation>
        <location evidence="6">Cell membrane</location>
        <topology evidence="6">Multi-pass membrane protein</topology>
    </subcellularLocation>
    <subcellularLocation>
        <location evidence="1">Membrane</location>
        <topology evidence="1">Multi-pass membrane protein</topology>
    </subcellularLocation>
</comment>
<name>A0ABT0N4T7_9GAMM</name>
<feature type="transmembrane region" description="Helical" evidence="6">
    <location>
        <begin position="134"/>
        <end position="163"/>
    </location>
</feature>